<evidence type="ECO:0000256" key="3">
    <source>
        <dbReference type="ARBA" id="ARBA00022844"/>
    </source>
</evidence>
<name>A0AA49EBC8_9VIRU</name>
<proteinExistence type="predicted"/>
<dbReference type="Gene3D" id="2.60.120.20">
    <property type="match status" value="1"/>
</dbReference>
<organism evidence="6">
    <name type="scientific">Bat astrovirus 3</name>
    <dbReference type="NCBI Taxonomy" id="3003851"/>
    <lineage>
        <taxon>Viruses</taxon>
        <taxon>Riboviria</taxon>
        <taxon>Orthornavirae</taxon>
        <taxon>Pisuviricota</taxon>
        <taxon>Stelpaviricetes</taxon>
        <taxon>Stellavirales</taxon>
        <taxon>Astroviridae</taxon>
    </lineage>
</organism>
<feature type="compositionally biased region" description="Low complexity" evidence="4">
    <location>
        <begin position="29"/>
        <end position="40"/>
    </location>
</feature>
<keyword evidence="2" id="KW-0167">Capsid protein</keyword>
<feature type="region of interest" description="Disordered" evidence="4">
    <location>
        <begin position="1"/>
        <end position="55"/>
    </location>
</feature>
<dbReference type="InterPro" id="IPR029053">
    <property type="entry name" value="Viral_coat"/>
</dbReference>
<keyword evidence="3" id="KW-0946">Virion</keyword>
<protein>
    <submittedName>
        <fullName evidence="6">Capsid protein</fullName>
    </submittedName>
</protein>
<sequence length="843" mass="92452">MAEAPKPQRRRVRRNAVAGVTSAAPTADTSPSGTSVTTVPRSRRRARRSARLRARRARRPVFQEIVEIRPASNRRRLNRAIKREIKREGLDGPKVSVQQKITSTFGLVRPNTTGNVELELNFFLHPSLAKEANEGSAFGPVQALAAQYSLWKLRYLTVRFTPMVGASAVSGTVVRASLNMSQSPGTSSWSGLGTRIHMDMHPGQTATFHLRADQLGGPRDGGWWFTDTNEEGSQSAGPIIEVHTMGLTKSTFRNEDWDGPLFLVEGIGMWQFANYNVKPALGSLERREGEALVTLKATAAQPITLEMPSGDSPALFMDSMEPESYATPTGQTVGETIFQIVDVGAKLAQNVAPPPFGWLIKGGWWFVKKLLKRGARVRANTSEYVVYASLQDAQANRPAIATGNITNGQQRTNLLVTQINSPNVGPNPTMAAVPRGGAQVLQPGDSFKLSSAMITEVFIKVPKTPSSITVPISGIPGNPRQVGTGTPVKITTAGDLAKVGFIQTPWWVGVPGKAPGEIGAVGDDTNYVPNDEKGGYIHSLYRLHDPRFTNQSGEYEYLAPEPSEDFADFSVLKWFQGDGTINATLKYEPYGKVVATSRIFSGTNPQLDMVFSLIRLTRDLNWAQTSDGKGVDRVNEIFLAYGDKSNQISFVTLPKTDDIAHQSNGWPIFERDTPNGTYLLGVSYTNAVGDAHGAYIPTFFKPQTYSRIETTWSPIFPYYLAGQMLPATSIDVMLEYNRYIPPNRDLVNQLKTLKVSFTLPPCLSEESGKPGPSADGEGDEVEIPCVLPPDYDEDDPQHDCSCDDGSDSDADSVEQFILELGNEMIDLPKRWLNDPEFSRFLDM</sequence>
<accession>A0AA49EBC8</accession>
<evidence type="ECO:0000256" key="1">
    <source>
        <dbReference type="ARBA" id="ARBA00004328"/>
    </source>
</evidence>
<dbReference type="GO" id="GO:0019028">
    <property type="term" value="C:viral capsid"/>
    <property type="evidence" value="ECO:0007669"/>
    <property type="project" value="UniProtKB-KW"/>
</dbReference>
<dbReference type="Pfam" id="PF03115">
    <property type="entry name" value="Astro_capsid_N"/>
    <property type="match status" value="1"/>
</dbReference>
<feature type="region of interest" description="Disordered" evidence="4">
    <location>
        <begin position="763"/>
        <end position="811"/>
    </location>
</feature>
<evidence type="ECO:0000259" key="5">
    <source>
        <dbReference type="Pfam" id="PF03115"/>
    </source>
</evidence>
<comment type="subcellular location">
    <subcellularLocation>
        <location evidence="1">Virion</location>
    </subcellularLocation>
</comment>
<feature type="compositionally biased region" description="Basic residues" evidence="4">
    <location>
        <begin position="41"/>
        <end position="55"/>
    </location>
</feature>
<evidence type="ECO:0000256" key="4">
    <source>
        <dbReference type="SAM" id="MobiDB-lite"/>
    </source>
</evidence>
<reference evidence="6" key="1">
    <citation type="journal article" date="2023" name="Virology">
        <title>Gammaretroviruses, novel viruses and pathogenic bacteria in Australian bats with neurological signs, pneumonia and skin lesions.</title>
        <authorList>
            <person name="Van Brussel K."/>
            <person name="Mahar J.E."/>
            <person name="Hall J."/>
            <person name="Bender H."/>
            <person name="Ortiz-Baez A.S."/>
            <person name="Chang W.S."/>
            <person name="Holmes E.C."/>
            <person name="Rose K."/>
        </authorList>
    </citation>
    <scope>NUCLEOTIDE SEQUENCE</scope>
    <source>
        <strain evidence="6">EBW/Sk/2</strain>
    </source>
</reference>
<evidence type="ECO:0000256" key="2">
    <source>
        <dbReference type="ARBA" id="ARBA00022561"/>
    </source>
</evidence>
<dbReference type="EMBL" id="OP589978">
    <property type="protein sequence ID" value="WBM84733.1"/>
    <property type="molecule type" value="Genomic_RNA"/>
</dbReference>
<feature type="domain" description="Astrovirus capsid protein inner core" evidence="5">
    <location>
        <begin position="67"/>
        <end position="275"/>
    </location>
</feature>
<feature type="compositionally biased region" description="Acidic residues" evidence="4">
    <location>
        <begin position="790"/>
        <end position="811"/>
    </location>
</feature>
<dbReference type="InterPro" id="IPR004337">
    <property type="entry name" value="Astro_capsid_N"/>
</dbReference>
<evidence type="ECO:0000313" key="6">
    <source>
        <dbReference type="EMBL" id="WBM84733.1"/>
    </source>
</evidence>